<evidence type="ECO:0000313" key="3">
    <source>
        <dbReference type="RefSeq" id="XP_056842239.1"/>
    </source>
</evidence>
<protein>
    <submittedName>
        <fullName evidence="3">Uncharacterized protein LOC130494310</fullName>
    </submittedName>
</protein>
<dbReference type="AlphaFoldDB" id="A0A9W3BSE5"/>
<reference evidence="3" key="2">
    <citation type="submission" date="2025-08" db="UniProtKB">
        <authorList>
            <consortium name="RefSeq"/>
        </authorList>
    </citation>
    <scope>IDENTIFICATION</scope>
    <source>
        <tissue evidence="3">Leaf</tissue>
    </source>
</reference>
<reference evidence="2" key="1">
    <citation type="journal article" date="2019" name="Database">
        <title>The radish genome database (RadishGD): an integrated information resource for radish genomics.</title>
        <authorList>
            <person name="Yu H.J."/>
            <person name="Baek S."/>
            <person name="Lee Y.J."/>
            <person name="Cho A."/>
            <person name="Mun J.H."/>
        </authorList>
    </citation>
    <scope>NUCLEOTIDE SEQUENCE [LARGE SCALE GENOMIC DNA]</scope>
    <source>
        <strain evidence="2">cv. WK10039</strain>
    </source>
</reference>
<evidence type="ECO:0000313" key="2">
    <source>
        <dbReference type="Proteomes" id="UP000504610"/>
    </source>
</evidence>
<organism evidence="2 3">
    <name type="scientific">Raphanus sativus</name>
    <name type="common">Radish</name>
    <name type="synonym">Raphanus raphanistrum var. sativus</name>
    <dbReference type="NCBI Taxonomy" id="3726"/>
    <lineage>
        <taxon>Eukaryota</taxon>
        <taxon>Viridiplantae</taxon>
        <taxon>Streptophyta</taxon>
        <taxon>Embryophyta</taxon>
        <taxon>Tracheophyta</taxon>
        <taxon>Spermatophyta</taxon>
        <taxon>Magnoliopsida</taxon>
        <taxon>eudicotyledons</taxon>
        <taxon>Gunneridae</taxon>
        <taxon>Pentapetalae</taxon>
        <taxon>rosids</taxon>
        <taxon>malvids</taxon>
        <taxon>Brassicales</taxon>
        <taxon>Brassicaceae</taxon>
        <taxon>Brassiceae</taxon>
        <taxon>Raphanus</taxon>
    </lineage>
</organism>
<accession>A0A9W3BSE5</accession>
<dbReference type="InterPro" id="IPR025836">
    <property type="entry name" value="Zn_knuckle_CX2CX4HX4C"/>
</dbReference>
<dbReference type="KEGG" id="rsz:130494310"/>
<evidence type="ECO:0000259" key="1">
    <source>
        <dbReference type="Pfam" id="PF14392"/>
    </source>
</evidence>
<dbReference type="GeneID" id="130494310"/>
<proteinExistence type="predicted"/>
<gene>
    <name evidence="3" type="primary">LOC130494310</name>
</gene>
<dbReference type="Proteomes" id="UP000504610">
    <property type="component" value="Chromosome 5"/>
</dbReference>
<name>A0A9W3BSE5_RAPSA</name>
<keyword evidence="2" id="KW-1185">Reference proteome</keyword>
<feature type="domain" description="Zinc knuckle CX2CX4HX4C" evidence="1">
    <location>
        <begin position="5"/>
        <end position="40"/>
    </location>
</feature>
<dbReference type="RefSeq" id="XP_056842239.1">
    <property type="nucleotide sequence ID" value="XM_056986259.1"/>
</dbReference>
<sequence>MARVLNMGGGKTHTIHFDYEKIQKRCYTCRRMNHEKANCPWEVKKRQEAASARREKIITEKSKAAPVLKQNDPLFGVLEEEQVGINTSTGRPRIAEEVLEEMRRFLLADTGEALAIKIDKVKKSVAETERDPILQRTVLRLEAAPLLTTDLNKGKGPVFDYGEKEIERCNWDLNVNPNKFMAASMKANRPMLALTAPMASDKVFSEEAESDFRGTFSVNEEGRKIHIRKENKISVRVSRSPPAKSRNCCND</sequence>
<dbReference type="OrthoDB" id="1113807at2759"/>
<dbReference type="Pfam" id="PF14392">
    <property type="entry name" value="zf-CCHC_4"/>
    <property type="match status" value="1"/>
</dbReference>